<evidence type="ECO:0000313" key="2">
    <source>
        <dbReference type="EMBL" id="ETO17464.1"/>
    </source>
</evidence>
<gene>
    <name evidence="2" type="ORF">RFI_19858</name>
</gene>
<accession>X6MUH9</accession>
<reference evidence="2 3" key="1">
    <citation type="journal article" date="2013" name="Curr. Biol.">
        <title>The Genome of the Foraminiferan Reticulomyxa filosa.</title>
        <authorList>
            <person name="Glockner G."/>
            <person name="Hulsmann N."/>
            <person name="Schleicher M."/>
            <person name="Noegel A.A."/>
            <person name="Eichinger L."/>
            <person name="Gallinger C."/>
            <person name="Pawlowski J."/>
            <person name="Sierra R."/>
            <person name="Euteneuer U."/>
            <person name="Pillet L."/>
            <person name="Moustafa A."/>
            <person name="Platzer M."/>
            <person name="Groth M."/>
            <person name="Szafranski K."/>
            <person name="Schliwa M."/>
        </authorList>
    </citation>
    <scope>NUCLEOTIDE SEQUENCE [LARGE SCALE GENOMIC DNA]</scope>
</reference>
<name>X6MUH9_RETFI</name>
<organism evidence="2 3">
    <name type="scientific">Reticulomyxa filosa</name>
    <dbReference type="NCBI Taxonomy" id="46433"/>
    <lineage>
        <taxon>Eukaryota</taxon>
        <taxon>Sar</taxon>
        <taxon>Rhizaria</taxon>
        <taxon>Retaria</taxon>
        <taxon>Foraminifera</taxon>
        <taxon>Monothalamids</taxon>
        <taxon>Reticulomyxidae</taxon>
        <taxon>Reticulomyxa</taxon>
    </lineage>
</organism>
<keyword evidence="1" id="KW-0175">Coiled coil</keyword>
<sequence length="336" mass="39378">MRDCCQRNGDRSEGCQKAHPNAKRSCQQFAQFVGRFGWHTICRYLYIYCAYMHVVYVHVLKYVYNTNGMHYPYFVCVVCEPTEASVEQIKRDLEETKKLLREKDNALTKLQQSYDEKIKQLELKEKTLEEKERGLDDEVNDITRQVCLIFVYFFFFESKELKDRSELLIRERDDVRKQKEHWQYLVDEQKQRAEMLRKHQEDLDKRHQEVLDLHRGVTEERKKLHDEKKRFLNERQKWEKERHKLWKRDSGSIQELAAKQKALANAASLAASNSIPMSSPVIAGPSSKPVSGITKSRLSAVANQPLDTLLMMGGSLKDVMSMSTLLAAAETYSEYP</sequence>
<protein>
    <submittedName>
        <fullName evidence="2">Uncharacterized protein</fullName>
    </submittedName>
</protein>
<comment type="caution">
    <text evidence="2">The sequence shown here is derived from an EMBL/GenBank/DDBJ whole genome shotgun (WGS) entry which is preliminary data.</text>
</comment>
<feature type="coiled-coil region" evidence="1">
    <location>
        <begin position="83"/>
        <end position="241"/>
    </location>
</feature>
<evidence type="ECO:0000313" key="3">
    <source>
        <dbReference type="Proteomes" id="UP000023152"/>
    </source>
</evidence>
<dbReference type="EMBL" id="ASPP01016573">
    <property type="protein sequence ID" value="ETO17464.1"/>
    <property type="molecule type" value="Genomic_DNA"/>
</dbReference>
<dbReference type="Proteomes" id="UP000023152">
    <property type="component" value="Unassembled WGS sequence"/>
</dbReference>
<keyword evidence="3" id="KW-1185">Reference proteome</keyword>
<proteinExistence type="predicted"/>
<evidence type="ECO:0000256" key="1">
    <source>
        <dbReference type="SAM" id="Coils"/>
    </source>
</evidence>
<dbReference type="AlphaFoldDB" id="X6MUH9"/>